<proteinExistence type="predicted"/>
<reference evidence="2" key="1">
    <citation type="submission" date="2018-01" db="EMBL/GenBank/DDBJ databases">
        <authorList>
            <person name="Regsiter A."/>
            <person name="William W."/>
        </authorList>
    </citation>
    <scope>NUCLEOTIDE SEQUENCE</scope>
    <source>
        <strain evidence="2">TRIP AH-1</strain>
    </source>
</reference>
<name>A0A445N3X8_9BACT</name>
<dbReference type="AlphaFoldDB" id="A0A445N3X8"/>
<evidence type="ECO:0000313" key="2">
    <source>
        <dbReference type="EMBL" id="SPD76394.1"/>
    </source>
</evidence>
<gene>
    <name evidence="2" type="ORF">PITCH_A920022</name>
</gene>
<accession>A0A445N3X8</accession>
<feature type="region of interest" description="Disordered" evidence="1">
    <location>
        <begin position="1"/>
        <end position="57"/>
    </location>
</feature>
<evidence type="ECO:0000256" key="1">
    <source>
        <dbReference type="SAM" id="MobiDB-lite"/>
    </source>
</evidence>
<dbReference type="EMBL" id="OJIN01000239">
    <property type="protein sequence ID" value="SPD76394.1"/>
    <property type="molecule type" value="Genomic_DNA"/>
</dbReference>
<organism evidence="2">
    <name type="scientific">uncultured Desulfobacterium sp</name>
    <dbReference type="NCBI Taxonomy" id="201089"/>
    <lineage>
        <taxon>Bacteria</taxon>
        <taxon>Pseudomonadati</taxon>
        <taxon>Thermodesulfobacteriota</taxon>
        <taxon>Desulfobacteria</taxon>
        <taxon>Desulfobacterales</taxon>
        <taxon>Desulfobacteriaceae</taxon>
        <taxon>Desulfobacterium</taxon>
        <taxon>environmental samples</taxon>
    </lineage>
</organism>
<sequence length="57" mass="6023">MTGPLTIDHGWSQKGNPGKKVWADSSTARGRMMDAPSEPISNPNGGGGSQNKSYFSK</sequence>
<protein>
    <submittedName>
        <fullName evidence="2">Uncharacterized protein</fullName>
    </submittedName>
</protein>